<sequence>MLSASTKSTSSLLKNHKILSWSILPANMGIVSEYGMSGTHSSSLATTSRSSVFLSSLQPTMNVPSEIAISPLAICSAVYRSPSIVTVLSPPSSPMVPPVGTPGATVSPLLQQQIALASDLSTLALPNHWERRNAWVLSQNGYGIANPQTQISRYVTA</sequence>
<dbReference type="EMBL" id="HBHN01001533">
    <property type="protein sequence ID" value="CAD9723507.1"/>
    <property type="molecule type" value="Transcribed_RNA"/>
</dbReference>
<reference evidence="1" key="1">
    <citation type="submission" date="2021-01" db="EMBL/GenBank/DDBJ databases">
        <authorList>
            <person name="Corre E."/>
            <person name="Pelletier E."/>
            <person name="Niang G."/>
            <person name="Scheremetjew M."/>
            <person name="Finn R."/>
            <person name="Kale V."/>
            <person name="Holt S."/>
            <person name="Cochrane G."/>
            <person name="Meng A."/>
            <person name="Brown T."/>
            <person name="Cohen L."/>
        </authorList>
    </citation>
    <scope>NUCLEOTIDE SEQUENCE</scope>
    <source>
        <strain evidence="1">CCCM 845</strain>
    </source>
</reference>
<proteinExistence type="predicted"/>
<protein>
    <submittedName>
        <fullName evidence="1">Uncharacterized protein</fullName>
    </submittedName>
</protein>
<dbReference type="AlphaFoldDB" id="A0A7S2TB90"/>
<name>A0A7S2TB90_PROMC</name>
<evidence type="ECO:0000313" key="1">
    <source>
        <dbReference type="EMBL" id="CAD9723507.1"/>
    </source>
</evidence>
<accession>A0A7S2TB90</accession>
<organism evidence="1">
    <name type="scientific">Prorocentrum micans</name>
    <name type="common">Red tide dinoflagellate</name>
    <dbReference type="NCBI Taxonomy" id="2945"/>
    <lineage>
        <taxon>Eukaryota</taxon>
        <taxon>Sar</taxon>
        <taxon>Alveolata</taxon>
        <taxon>Dinophyceae</taxon>
        <taxon>Prorocentrales</taxon>
        <taxon>Prorocentraceae</taxon>
        <taxon>Prorocentrum</taxon>
    </lineage>
</organism>
<gene>
    <name evidence="1" type="ORF">PMIC02512_LOCUS508</name>
</gene>